<dbReference type="SMART" id="SM01022">
    <property type="entry name" value="ASCH"/>
    <property type="match status" value="1"/>
</dbReference>
<protein>
    <submittedName>
        <fullName evidence="2">ASCH domain-containing protein</fullName>
    </submittedName>
</protein>
<organism evidence="2 3">
    <name type="scientific">Geoglobus acetivorans</name>
    <dbReference type="NCBI Taxonomy" id="565033"/>
    <lineage>
        <taxon>Archaea</taxon>
        <taxon>Methanobacteriati</taxon>
        <taxon>Methanobacteriota</taxon>
        <taxon>Archaeoglobi</taxon>
        <taxon>Archaeoglobales</taxon>
        <taxon>Archaeoglobaceae</taxon>
        <taxon>Geoglobus</taxon>
    </lineage>
</organism>
<sequence length="177" mass="20698">MKHLEFKRKFAEKLLNGEKTSTIRKRVYVKPEELVYVHSGGKIIGKARIKNIRQISFSEIDDEIARKEGFSSADELLEELKQYYSQEENLYLIEFEFTPFKTPVNPAELHYKNSDLMEIAKKALKSDGLNDEERKILELFLRTGSIRKTAFRLGGLWKRGEVRDVLRKACTIINEQK</sequence>
<dbReference type="EMBL" id="CP087714">
    <property type="protein sequence ID" value="XAT63229.1"/>
    <property type="molecule type" value="Genomic_DNA"/>
</dbReference>
<dbReference type="Pfam" id="PF04266">
    <property type="entry name" value="ASCH"/>
    <property type="match status" value="1"/>
</dbReference>
<keyword evidence="3" id="KW-1185">Reference proteome</keyword>
<evidence type="ECO:0000313" key="3">
    <source>
        <dbReference type="Proteomes" id="UP001492541"/>
    </source>
</evidence>
<dbReference type="Proteomes" id="UP001492541">
    <property type="component" value="Chromosome"/>
</dbReference>
<evidence type="ECO:0000259" key="1">
    <source>
        <dbReference type="SMART" id="SM01022"/>
    </source>
</evidence>
<dbReference type="GeneID" id="90449658"/>
<dbReference type="CDD" id="cd06552">
    <property type="entry name" value="ASCH_yqfb_like"/>
    <property type="match status" value="1"/>
</dbReference>
<feature type="domain" description="ASCH" evidence="1">
    <location>
        <begin position="4"/>
        <end position="99"/>
    </location>
</feature>
<dbReference type="PANTHER" id="PTHR42250">
    <property type="entry name" value="ASCH DOMAIN-CONTAINING PROTEIN"/>
    <property type="match status" value="1"/>
</dbReference>
<dbReference type="InterPro" id="IPR007374">
    <property type="entry name" value="ASCH_domain"/>
</dbReference>
<dbReference type="PANTHER" id="PTHR42250:SF1">
    <property type="entry name" value="ASCH DOMAIN-CONTAINING PROTEIN"/>
    <property type="match status" value="1"/>
</dbReference>
<evidence type="ECO:0000313" key="2">
    <source>
        <dbReference type="EMBL" id="XAT63229.1"/>
    </source>
</evidence>
<dbReference type="Gene3D" id="2.30.130.30">
    <property type="entry name" value="Hypothetical protein"/>
    <property type="match status" value="1"/>
</dbReference>
<name>A0ABZ3H3P3_GEOAI</name>
<accession>A0ABZ3H3P3</accession>
<proteinExistence type="predicted"/>
<dbReference type="InterPro" id="IPR015947">
    <property type="entry name" value="PUA-like_sf"/>
</dbReference>
<dbReference type="SUPFAM" id="SSF88697">
    <property type="entry name" value="PUA domain-like"/>
    <property type="match status" value="1"/>
</dbReference>
<dbReference type="RefSeq" id="WP_193808295.1">
    <property type="nucleotide sequence ID" value="NZ_CP087714.1"/>
</dbReference>
<gene>
    <name evidence="2" type="ORF">LPQ35_08175</name>
</gene>
<reference evidence="2 3" key="1">
    <citation type="submission" date="2021-11" db="EMBL/GenBank/DDBJ databases">
        <title>Whole genome of Geoglobus acetivorans.</title>
        <authorList>
            <person name="Liu D."/>
        </authorList>
    </citation>
    <scope>NUCLEOTIDE SEQUENCE [LARGE SCALE GENOMIC DNA]</scope>
    <source>
        <strain evidence="2 3">SBH6</strain>
    </source>
</reference>